<keyword evidence="4" id="KW-1015">Disulfide bond</keyword>
<evidence type="ECO:0000256" key="1">
    <source>
        <dbReference type="ARBA" id="ARBA00010116"/>
    </source>
</evidence>
<accession>A0A381ZQS9</accession>
<feature type="non-terminal residue" evidence="8">
    <location>
        <position position="773"/>
    </location>
</feature>
<keyword evidence="3" id="KW-0843">Virulence</keyword>
<dbReference type="GO" id="GO:0016020">
    <property type="term" value="C:membrane"/>
    <property type="evidence" value="ECO:0007669"/>
    <property type="project" value="InterPro"/>
</dbReference>
<dbReference type="Pfam" id="PF00404">
    <property type="entry name" value="Dockerin_1"/>
    <property type="match status" value="1"/>
</dbReference>
<dbReference type="PROSITE" id="PS51766">
    <property type="entry name" value="DOCKERIN"/>
    <property type="match status" value="1"/>
</dbReference>
<sequence>MQLSAGSLTGQQISASLGENRQQILQPNEQITLPVLVDMTSADTVDLASLQLRVTWDPEVLGYTSWSAGAFGTIEANEDAVAGGTFQANLISTTGTASSFTAMNLTFDAGTAGSTVAVLGMLAAGSESGGDLLSRIVAKSVSICINAGGILGDVTSGDLVDVIDAQQIARWVIGLAVTTSNRMRSHGDVNNDGKTNIVDAQQVARSAVQLPVEYPIGVVISLSCSDALTVSTTSLPSATVGNTYGQALSAAGADGTYSWSISSGTFPAGLTLVGSTISGTPTANGTSEFTAKVTSGDGQTATRPLSITVFPALSMTLDSLPSSIVDSTYSTTLTATGGDGTYSWSIASGTLPAGLTLSADTISGTPTTTETSTFTVQVTSGDGQTATKELSISVVGIAATLELSSSALSFASIGDTATLVATVRNAEGTLIASPTVTWATSDTTIATVSAAGVVTAKANGTATITATSGSATATATVAVAQASASVTLSQTSVSFASFADTTTLTATVRDTDGTIVAGATVTWASSDTTIATVSSAGLVTAASNGTVTITATSGAASATASATINQVPNSVTLAPTTLILVSLGDTATLTALVKDANDSTIASPTVTWASSDTTVATVSAAGLVTAIGNDTATITAASGSVSATATTTVSQVASSVTLSPDSLSFTSLADTATLTATVKDTGGSAISGATVTWATSAASVATVSSAGLVTAVATGSATITATSVSASATAAVTVSDFLLAANGVTIICSSADIGDTGEVGGVTYTKRSKAQID</sequence>
<evidence type="ECO:0000259" key="6">
    <source>
        <dbReference type="PROSITE" id="PS51127"/>
    </source>
</evidence>
<dbReference type="EMBL" id="UINC01022304">
    <property type="protein sequence ID" value="SVA91635.1"/>
    <property type="molecule type" value="Genomic_DNA"/>
</dbReference>
<dbReference type="SUPFAM" id="SSF49373">
    <property type="entry name" value="Invasin/intimin cell-adhesion fragments"/>
    <property type="match status" value="4"/>
</dbReference>
<dbReference type="PROSITE" id="PS51127">
    <property type="entry name" value="BIG1"/>
    <property type="match status" value="1"/>
</dbReference>
<organism evidence="8">
    <name type="scientific">marine metagenome</name>
    <dbReference type="NCBI Taxonomy" id="408172"/>
    <lineage>
        <taxon>unclassified sequences</taxon>
        <taxon>metagenomes</taxon>
        <taxon>ecological metagenomes</taxon>
    </lineage>
</organism>
<dbReference type="InterPro" id="IPR036439">
    <property type="entry name" value="Dockerin_dom_sf"/>
</dbReference>
<dbReference type="Gene3D" id="2.60.40.1080">
    <property type="match status" value="4"/>
</dbReference>
<dbReference type="SMART" id="SM00635">
    <property type="entry name" value="BID_2"/>
    <property type="match status" value="4"/>
</dbReference>
<dbReference type="InterPro" id="IPR002105">
    <property type="entry name" value="Dockerin_1_rpt"/>
</dbReference>
<dbReference type="InterPro" id="IPR003344">
    <property type="entry name" value="Big_1_dom"/>
</dbReference>
<dbReference type="Pfam" id="PF02368">
    <property type="entry name" value="Big_2"/>
    <property type="match status" value="4"/>
</dbReference>
<evidence type="ECO:0000259" key="7">
    <source>
        <dbReference type="PROSITE" id="PS51766"/>
    </source>
</evidence>
<feature type="domain" description="Big-1" evidence="6">
    <location>
        <begin position="485"/>
        <end position="567"/>
    </location>
</feature>
<protein>
    <recommendedName>
        <fullName evidence="2">Intimin</fullName>
    </recommendedName>
    <alternativeName>
        <fullName evidence="5">Attaching and effacing protein</fullName>
    </alternativeName>
</protein>
<dbReference type="GO" id="GO:0000272">
    <property type="term" value="P:polysaccharide catabolic process"/>
    <property type="evidence" value="ECO:0007669"/>
    <property type="project" value="InterPro"/>
</dbReference>
<evidence type="ECO:0000256" key="4">
    <source>
        <dbReference type="ARBA" id="ARBA00023157"/>
    </source>
</evidence>
<dbReference type="AlphaFoldDB" id="A0A381ZQS9"/>
<dbReference type="InterPro" id="IPR013783">
    <property type="entry name" value="Ig-like_fold"/>
</dbReference>
<feature type="domain" description="Dockerin" evidence="7">
    <location>
        <begin position="147"/>
        <end position="216"/>
    </location>
</feature>
<evidence type="ECO:0000313" key="8">
    <source>
        <dbReference type="EMBL" id="SVA91635.1"/>
    </source>
</evidence>
<dbReference type="GO" id="GO:0005509">
    <property type="term" value="F:calcium ion binding"/>
    <property type="evidence" value="ECO:0007669"/>
    <property type="project" value="InterPro"/>
</dbReference>
<evidence type="ECO:0000256" key="5">
    <source>
        <dbReference type="ARBA" id="ARBA00029955"/>
    </source>
</evidence>
<dbReference type="InterPro" id="IPR003343">
    <property type="entry name" value="Big_2"/>
</dbReference>
<reference evidence="8" key="1">
    <citation type="submission" date="2018-05" db="EMBL/GenBank/DDBJ databases">
        <authorList>
            <person name="Lanie J.A."/>
            <person name="Ng W.-L."/>
            <person name="Kazmierczak K.M."/>
            <person name="Andrzejewski T.M."/>
            <person name="Davidsen T.M."/>
            <person name="Wayne K.J."/>
            <person name="Tettelin H."/>
            <person name="Glass J.I."/>
            <person name="Rusch D."/>
            <person name="Podicherti R."/>
            <person name="Tsui H.-C.T."/>
            <person name="Winkler M.E."/>
        </authorList>
    </citation>
    <scope>NUCLEOTIDE SEQUENCE</scope>
</reference>
<dbReference type="InterPro" id="IPR015919">
    <property type="entry name" value="Cadherin-like_sf"/>
</dbReference>
<proteinExistence type="inferred from homology"/>
<dbReference type="Gene3D" id="1.10.1330.10">
    <property type="entry name" value="Dockerin domain"/>
    <property type="match status" value="1"/>
</dbReference>
<name>A0A381ZQS9_9ZZZZ</name>
<dbReference type="SUPFAM" id="SSF49313">
    <property type="entry name" value="Cadherin-like"/>
    <property type="match status" value="2"/>
</dbReference>
<dbReference type="InterPro" id="IPR016134">
    <property type="entry name" value="Dockerin_dom"/>
</dbReference>
<dbReference type="SUPFAM" id="SSF63446">
    <property type="entry name" value="Type I dockerin domain"/>
    <property type="match status" value="1"/>
</dbReference>
<evidence type="ECO:0000256" key="3">
    <source>
        <dbReference type="ARBA" id="ARBA00023026"/>
    </source>
</evidence>
<gene>
    <name evidence="8" type="ORF">METZ01_LOCUS144489</name>
</gene>
<dbReference type="InterPro" id="IPR008964">
    <property type="entry name" value="Invasin/intimin_cell_adhesion"/>
</dbReference>
<dbReference type="Pfam" id="PF05345">
    <property type="entry name" value="He_PIG"/>
    <property type="match status" value="2"/>
</dbReference>
<evidence type="ECO:0000256" key="2">
    <source>
        <dbReference type="ARBA" id="ARBA00017346"/>
    </source>
</evidence>
<dbReference type="GO" id="GO:0004553">
    <property type="term" value="F:hydrolase activity, hydrolyzing O-glycosyl compounds"/>
    <property type="evidence" value="ECO:0007669"/>
    <property type="project" value="InterPro"/>
</dbReference>
<dbReference type="Gene3D" id="2.60.40.10">
    <property type="entry name" value="Immunoglobulins"/>
    <property type="match status" value="2"/>
</dbReference>
<comment type="similarity">
    <text evidence="1">Belongs to the intimin/invasin family.</text>
</comment>